<evidence type="ECO:0000256" key="9">
    <source>
        <dbReference type="ARBA" id="ARBA00030998"/>
    </source>
</evidence>
<proteinExistence type="inferred from homology"/>
<comment type="caution">
    <text evidence="12">The sequence shown here is derived from an EMBL/GenBank/DDBJ whole genome shotgun (WGS) entry which is preliminary data.</text>
</comment>
<dbReference type="GO" id="GO:0006351">
    <property type="term" value="P:DNA-templated transcription"/>
    <property type="evidence" value="ECO:0007669"/>
    <property type="project" value="UniProtKB-UniRule"/>
</dbReference>
<dbReference type="GO" id="GO:0003899">
    <property type="term" value="F:DNA-directed RNA polymerase activity"/>
    <property type="evidence" value="ECO:0007669"/>
    <property type="project" value="UniProtKB-UniRule"/>
</dbReference>
<dbReference type="OrthoDB" id="5334728at2"/>
<keyword evidence="4 11" id="KW-0240">DNA-directed RNA polymerase</keyword>
<keyword evidence="6 11" id="KW-0548">Nucleotidyltransferase</keyword>
<gene>
    <name evidence="11" type="primary">rpoZ</name>
    <name evidence="12" type="ORF">CQA76_01925</name>
</gene>
<evidence type="ECO:0000256" key="5">
    <source>
        <dbReference type="ARBA" id="ARBA00022679"/>
    </source>
</evidence>
<dbReference type="InterPro" id="IPR003716">
    <property type="entry name" value="DNA-dir_RNA_pol_omega"/>
</dbReference>
<evidence type="ECO:0000256" key="2">
    <source>
        <dbReference type="ARBA" id="ARBA00012418"/>
    </source>
</evidence>
<dbReference type="EMBL" id="NXMA01000003">
    <property type="protein sequence ID" value="TKX32738.1"/>
    <property type="molecule type" value="Genomic_DNA"/>
</dbReference>
<evidence type="ECO:0000256" key="7">
    <source>
        <dbReference type="ARBA" id="ARBA00023163"/>
    </source>
</evidence>
<dbReference type="InterPro" id="IPR036161">
    <property type="entry name" value="RPB6/omega-like_sf"/>
</dbReference>
<accession>A0A4U7BL33</accession>
<dbReference type="SMART" id="SM01409">
    <property type="entry name" value="RNA_pol_Rpb6"/>
    <property type="match status" value="1"/>
</dbReference>
<dbReference type="NCBIfam" id="TIGR00690">
    <property type="entry name" value="rpoZ"/>
    <property type="match status" value="1"/>
</dbReference>
<dbReference type="EC" id="2.7.7.6" evidence="2 11"/>
<keyword evidence="5 11" id="KW-0808">Transferase</keyword>
<organism evidence="12 13">
    <name type="scientific">Campylobacter aviculae</name>
    <dbReference type="NCBI Taxonomy" id="2510190"/>
    <lineage>
        <taxon>Bacteria</taxon>
        <taxon>Pseudomonadati</taxon>
        <taxon>Campylobacterota</taxon>
        <taxon>Epsilonproteobacteria</taxon>
        <taxon>Campylobacterales</taxon>
        <taxon>Campylobacteraceae</taxon>
        <taxon>Campylobacter</taxon>
    </lineage>
</organism>
<evidence type="ECO:0000256" key="10">
    <source>
        <dbReference type="ARBA" id="ARBA00048552"/>
    </source>
</evidence>
<comment type="catalytic activity">
    <reaction evidence="10 11">
        <text>RNA(n) + a ribonucleoside 5'-triphosphate = RNA(n+1) + diphosphate</text>
        <dbReference type="Rhea" id="RHEA:21248"/>
        <dbReference type="Rhea" id="RHEA-COMP:14527"/>
        <dbReference type="Rhea" id="RHEA-COMP:17342"/>
        <dbReference type="ChEBI" id="CHEBI:33019"/>
        <dbReference type="ChEBI" id="CHEBI:61557"/>
        <dbReference type="ChEBI" id="CHEBI:140395"/>
        <dbReference type="EC" id="2.7.7.6"/>
    </reaction>
</comment>
<evidence type="ECO:0000313" key="13">
    <source>
        <dbReference type="Proteomes" id="UP000310353"/>
    </source>
</evidence>
<protein>
    <recommendedName>
        <fullName evidence="3 11">DNA-directed RNA polymerase subunit omega</fullName>
        <shortName evidence="11">RNAP omega subunit</shortName>
        <ecNumber evidence="2 11">2.7.7.6</ecNumber>
    </recommendedName>
    <alternativeName>
        <fullName evidence="9 11">RNA polymerase omega subunit</fullName>
    </alternativeName>
    <alternativeName>
        <fullName evidence="8 11">Transcriptase subunit omega</fullName>
    </alternativeName>
</protein>
<evidence type="ECO:0000256" key="3">
    <source>
        <dbReference type="ARBA" id="ARBA00013725"/>
    </source>
</evidence>
<dbReference type="HAMAP" id="MF_00366">
    <property type="entry name" value="RNApol_bact_RpoZ"/>
    <property type="match status" value="1"/>
</dbReference>
<reference evidence="12 13" key="1">
    <citation type="submission" date="2018-05" db="EMBL/GenBank/DDBJ databases">
        <title>Novel Campyloabacter and Helicobacter Species and Strains.</title>
        <authorList>
            <person name="Mannion A.J."/>
            <person name="Shen Z."/>
            <person name="Fox J.G."/>
        </authorList>
    </citation>
    <scope>NUCLEOTIDE SEQUENCE [LARGE SCALE GENOMIC DNA]</scope>
    <source>
        <strain evidence="13">MIT17-670</strain>
    </source>
</reference>
<comment type="function">
    <text evidence="11">Promotes RNA polymerase assembly. Latches the N- and C-terminal regions of the beta' subunit thereby facilitating its interaction with the beta and alpha subunits.</text>
</comment>
<dbReference type="Proteomes" id="UP000310353">
    <property type="component" value="Unassembled WGS sequence"/>
</dbReference>
<dbReference type="AlphaFoldDB" id="A0A4U7BL33"/>
<evidence type="ECO:0000256" key="8">
    <source>
        <dbReference type="ARBA" id="ARBA00029924"/>
    </source>
</evidence>
<name>A0A4U7BL33_9BACT</name>
<comment type="similarity">
    <text evidence="1 11">Belongs to the RNA polymerase subunit omega family.</text>
</comment>
<sequence>MDYRIEEITAKALEKMGNDRYRLSLAVAKRAEQLADGAAPLIDLDKNKLKFADIALYEIAEDKISLEGLGGETDQ</sequence>
<dbReference type="SUPFAM" id="SSF63562">
    <property type="entry name" value="RPB6/omega subunit-like"/>
    <property type="match status" value="1"/>
</dbReference>
<dbReference type="GO" id="GO:0003677">
    <property type="term" value="F:DNA binding"/>
    <property type="evidence" value="ECO:0007669"/>
    <property type="project" value="UniProtKB-UniRule"/>
</dbReference>
<dbReference type="GO" id="GO:0000428">
    <property type="term" value="C:DNA-directed RNA polymerase complex"/>
    <property type="evidence" value="ECO:0007669"/>
    <property type="project" value="UniProtKB-KW"/>
</dbReference>
<dbReference type="InterPro" id="IPR006110">
    <property type="entry name" value="Pol_omega/Rpo6/RPB6"/>
</dbReference>
<keyword evidence="13" id="KW-1185">Reference proteome</keyword>
<dbReference type="Gene3D" id="3.90.940.10">
    <property type="match status" value="1"/>
</dbReference>
<evidence type="ECO:0000256" key="4">
    <source>
        <dbReference type="ARBA" id="ARBA00022478"/>
    </source>
</evidence>
<comment type="subunit">
    <text evidence="11">The RNAP catalytic core consists of 2 alpha, 1 beta, 1 beta' and 1 omega subunit. When a sigma factor is associated with the core the holoenzyme is formed, which can initiate transcription.</text>
</comment>
<dbReference type="Pfam" id="PF01192">
    <property type="entry name" value="RNA_pol_Rpb6"/>
    <property type="match status" value="1"/>
</dbReference>
<dbReference type="RefSeq" id="WP_137621767.1">
    <property type="nucleotide sequence ID" value="NZ_NXMA01000003.1"/>
</dbReference>
<dbReference type="NCBIfam" id="NF001579">
    <property type="entry name" value="PRK00392.6-2"/>
    <property type="match status" value="1"/>
</dbReference>
<evidence type="ECO:0000256" key="11">
    <source>
        <dbReference type="HAMAP-Rule" id="MF_00366"/>
    </source>
</evidence>
<keyword evidence="7 11" id="KW-0804">Transcription</keyword>
<evidence type="ECO:0000313" key="12">
    <source>
        <dbReference type="EMBL" id="TKX32738.1"/>
    </source>
</evidence>
<evidence type="ECO:0000256" key="1">
    <source>
        <dbReference type="ARBA" id="ARBA00006711"/>
    </source>
</evidence>
<evidence type="ECO:0000256" key="6">
    <source>
        <dbReference type="ARBA" id="ARBA00022695"/>
    </source>
</evidence>